<dbReference type="PIRSF" id="PIRSF002161">
    <property type="entry name" value="Ribosomal_L5"/>
    <property type="match status" value="1"/>
</dbReference>
<keyword evidence="3 4" id="KW-0687">Ribonucleoprotein</keyword>
<dbReference type="GeneID" id="16029455"/>
<comment type="similarity">
    <text evidence="1 4">Belongs to the universal ribosomal protein uL5 family.</text>
</comment>
<dbReference type="AlphaFoldDB" id="M4QKQ8"/>
<dbReference type="GO" id="GO:0005840">
    <property type="term" value="C:ribosome"/>
    <property type="evidence" value="ECO:0007669"/>
    <property type="project" value="UniProtKB-KW"/>
</dbReference>
<dbReference type="InterPro" id="IPR031309">
    <property type="entry name" value="Ribosomal_uL5_C"/>
</dbReference>
<evidence type="ECO:0000256" key="4">
    <source>
        <dbReference type="RuleBase" id="RU003930"/>
    </source>
</evidence>
<proteinExistence type="inferred from homology"/>
<dbReference type="RefSeq" id="YP_007890559.1">
    <property type="nucleotide sequence ID" value="NC_021125.1"/>
</dbReference>
<dbReference type="Pfam" id="PF00673">
    <property type="entry name" value="Ribosomal_L5_C"/>
    <property type="match status" value="1"/>
</dbReference>
<evidence type="ECO:0000313" key="7">
    <source>
        <dbReference type="EMBL" id="AGH24053.1"/>
    </source>
</evidence>
<dbReference type="InterPro" id="IPR031310">
    <property type="entry name" value="Ribosomal_uL5_N"/>
</dbReference>
<keyword evidence="7" id="KW-0496">Mitochondrion</keyword>
<feature type="domain" description="Large ribosomal subunit protein uL5 C-terminal" evidence="6">
    <location>
        <begin position="84"/>
        <end position="179"/>
    </location>
</feature>
<gene>
    <name evidence="7" type="primary">rpl5</name>
</gene>
<dbReference type="InterPro" id="IPR022803">
    <property type="entry name" value="Ribosomal_uL5_dom_sf"/>
</dbReference>
<reference evidence="7" key="1">
    <citation type="journal article" date="2004" name="RNA">
        <title>Mitochondrial 3' tRNA editing in the jakobid Seculamonas ecuadoriensis: a novel mechanism and implications for tRNA processing.</title>
        <authorList>
            <person name="Leigh J."/>
            <person name="Lang B.F."/>
        </authorList>
    </citation>
    <scope>NUCLEOTIDE SEQUENCE</scope>
    <source>
        <strain evidence="7">ATCC 50634</strain>
    </source>
</reference>
<dbReference type="NCBIfam" id="NF000585">
    <property type="entry name" value="PRK00010.1"/>
    <property type="match status" value="1"/>
</dbReference>
<evidence type="ECO:0000259" key="6">
    <source>
        <dbReference type="Pfam" id="PF00673"/>
    </source>
</evidence>
<reference evidence="7" key="3">
    <citation type="journal article" date="2013" name="Genome Biol. Evol.">
        <title>Strikingly bacteria-like and gene-rich mitochondrial genomes throughout jakobid protists.</title>
        <authorList>
            <person name="Burger G."/>
            <person name="Gray M.W."/>
            <person name="Forget L."/>
            <person name="Lang B.F."/>
        </authorList>
    </citation>
    <scope>NUCLEOTIDE SEQUENCE</scope>
    <source>
        <strain evidence="7">ATCC 50634</strain>
    </source>
</reference>
<feature type="domain" description="Large ribosomal subunit protein uL5 N-terminal" evidence="5">
    <location>
        <begin position="24"/>
        <end position="80"/>
    </location>
</feature>
<dbReference type="InterPro" id="IPR002132">
    <property type="entry name" value="Ribosomal_uL5"/>
</dbReference>
<dbReference type="GO" id="GO:0003735">
    <property type="term" value="F:structural constituent of ribosome"/>
    <property type="evidence" value="ECO:0007669"/>
    <property type="project" value="InterPro"/>
</dbReference>
<dbReference type="EMBL" id="KC353353">
    <property type="protein sequence ID" value="AGH24053.1"/>
    <property type="molecule type" value="Genomic_DNA"/>
</dbReference>
<dbReference type="HAMAP" id="MF_01333_B">
    <property type="entry name" value="Ribosomal_uL5_B"/>
    <property type="match status" value="1"/>
</dbReference>
<dbReference type="Pfam" id="PF00281">
    <property type="entry name" value="Ribosomal_L5"/>
    <property type="match status" value="1"/>
</dbReference>
<dbReference type="GO" id="GO:0006412">
    <property type="term" value="P:translation"/>
    <property type="evidence" value="ECO:0007669"/>
    <property type="project" value="InterPro"/>
</dbReference>
<evidence type="ECO:0000256" key="2">
    <source>
        <dbReference type="ARBA" id="ARBA00022980"/>
    </source>
</evidence>
<keyword evidence="2 4" id="KW-0689">Ribosomal protein</keyword>
<protein>
    <submittedName>
        <fullName evidence="7">Ribosomal protein L5</fullName>
    </submittedName>
</protein>
<evidence type="ECO:0000259" key="5">
    <source>
        <dbReference type="Pfam" id="PF00281"/>
    </source>
</evidence>
<name>M4QKQ8_HISAR</name>
<accession>M4QKQ8</accession>
<geneLocation type="mitochondrion" evidence="7"/>
<dbReference type="Gene3D" id="3.30.1440.10">
    <property type="match status" value="1"/>
</dbReference>
<dbReference type="InterPro" id="IPR020930">
    <property type="entry name" value="Ribosomal_uL5_bac-type"/>
</dbReference>
<evidence type="ECO:0000256" key="3">
    <source>
        <dbReference type="ARBA" id="ARBA00023274"/>
    </source>
</evidence>
<evidence type="ECO:0000256" key="1">
    <source>
        <dbReference type="ARBA" id="ARBA00008553"/>
    </source>
</evidence>
<dbReference type="GO" id="GO:1990904">
    <property type="term" value="C:ribonucleoprotein complex"/>
    <property type="evidence" value="ECO:0007669"/>
    <property type="project" value="UniProtKB-KW"/>
</dbReference>
<organism evidence="7">
    <name type="scientific">Histiona aroides</name>
    <name type="common">Flagellate</name>
    <dbReference type="NCBI Taxonomy" id="392300"/>
    <lineage>
        <taxon>Eukaryota</taxon>
        <taxon>Discoba</taxon>
        <taxon>Jakobida</taxon>
        <taxon>Histionina</taxon>
        <taxon>Histionidae</taxon>
        <taxon>Histiona</taxon>
    </lineage>
</organism>
<reference evidence="7" key="2">
    <citation type="journal article" date="2006" name="RNA">
        <title>Hybrid E. coli--Mitochondrial ribonuclease P RNAs are catalytically active.</title>
        <authorList>
            <person name="Seif E."/>
            <person name="Cadieux A."/>
            <person name="Lang B.F."/>
        </authorList>
    </citation>
    <scope>NUCLEOTIDE SEQUENCE</scope>
    <source>
        <strain evidence="7">ATCC 50634</strain>
    </source>
</reference>
<dbReference type="FunFam" id="3.30.1440.10:FF:000001">
    <property type="entry name" value="50S ribosomal protein L5"/>
    <property type="match status" value="1"/>
</dbReference>
<dbReference type="PANTHER" id="PTHR11994">
    <property type="entry name" value="60S RIBOSOMAL PROTEIN L11-RELATED"/>
    <property type="match status" value="1"/>
</dbReference>
<dbReference type="SUPFAM" id="SSF55282">
    <property type="entry name" value="RL5-like"/>
    <property type="match status" value="1"/>
</dbReference>
<sequence>MNTMQQYYEDVIRLDMIRKFQYANPYSIPKIDKIIVNMGVKEGAVDKKQILPPMLIAELVTGQKSVITKARKSVANFKIRKGFPIGVKVTLRGDLMYNFLYRLVTVVLPRVRDFKGVSHKNINNTGNFSFGIRDLLVFPEIEMEYDKLSRIYGAHITIVTSAKTKNETEALLSAFQIPFIH</sequence>